<dbReference type="Pfam" id="PF21773">
    <property type="entry name" value="ODAD1_CC"/>
    <property type="match status" value="1"/>
</dbReference>
<proteinExistence type="predicted"/>
<dbReference type="InterPro" id="IPR049258">
    <property type="entry name" value="ODAD1_CC"/>
</dbReference>
<dbReference type="Gene3D" id="1.20.5.170">
    <property type="match status" value="1"/>
</dbReference>
<dbReference type="GO" id="GO:0003341">
    <property type="term" value="P:cilium movement"/>
    <property type="evidence" value="ECO:0007669"/>
    <property type="project" value="TreeGrafter"/>
</dbReference>
<keyword evidence="1 2" id="KW-0175">Coiled coil</keyword>
<organism evidence="4 5">
    <name type="scientific">Parambassis ranga</name>
    <name type="common">Indian glassy fish</name>
    <dbReference type="NCBI Taxonomy" id="210632"/>
    <lineage>
        <taxon>Eukaryota</taxon>
        <taxon>Metazoa</taxon>
        <taxon>Chordata</taxon>
        <taxon>Craniata</taxon>
        <taxon>Vertebrata</taxon>
        <taxon>Euteleostomi</taxon>
        <taxon>Actinopterygii</taxon>
        <taxon>Neopterygii</taxon>
        <taxon>Teleostei</taxon>
        <taxon>Neoteleostei</taxon>
        <taxon>Acanthomorphata</taxon>
        <taxon>Ovalentaria</taxon>
        <taxon>Ambassidae</taxon>
        <taxon>Parambassis</taxon>
    </lineage>
</organism>
<dbReference type="Proteomes" id="UP000515145">
    <property type="component" value="Unplaced"/>
</dbReference>
<evidence type="ECO:0000256" key="2">
    <source>
        <dbReference type="SAM" id="Coils"/>
    </source>
</evidence>
<dbReference type="InParanoid" id="A0A6P7HJI8"/>
<dbReference type="GeneID" id="114429669"/>
<reference evidence="5" key="1">
    <citation type="submission" date="2025-08" db="UniProtKB">
        <authorList>
            <consortium name="RefSeq"/>
        </authorList>
    </citation>
    <scope>IDENTIFICATION</scope>
</reference>
<dbReference type="GO" id="GO:0036158">
    <property type="term" value="P:outer dynein arm assembly"/>
    <property type="evidence" value="ECO:0007669"/>
    <property type="project" value="TreeGrafter"/>
</dbReference>
<dbReference type="InterPro" id="IPR051876">
    <property type="entry name" value="ODA-DC/CCD"/>
</dbReference>
<dbReference type="SUPFAM" id="SSF57997">
    <property type="entry name" value="Tropomyosin"/>
    <property type="match status" value="1"/>
</dbReference>
<dbReference type="GO" id="GO:0005930">
    <property type="term" value="C:axoneme"/>
    <property type="evidence" value="ECO:0007669"/>
    <property type="project" value="TreeGrafter"/>
</dbReference>
<evidence type="ECO:0000313" key="5">
    <source>
        <dbReference type="RefSeq" id="XP_028254153.1"/>
    </source>
</evidence>
<dbReference type="AlphaFoldDB" id="A0A6P7HJI8"/>
<feature type="coiled-coil region" evidence="2">
    <location>
        <begin position="12"/>
        <end position="46"/>
    </location>
</feature>
<sequence>MEQAEAKGRQQEQDYDSRLRDVQERLKEAESQAEDYEDQATIISKVLEQIKTGVNSTFSSLECDRSLIDDMVGSSTSVTDNNIMSYLGLPPVHPWNLWKPLVTSHRTPG</sequence>
<dbReference type="PANTHER" id="PTHR21694:SF35">
    <property type="entry name" value="OUTER DYNEIN ARM-DOCKING COMPLEX SUBUNIT 1"/>
    <property type="match status" value="1"/>
</dbReference>
<evidence type="ECO:0000256" key="1">
    <source>
        <dbReference type="ARBA" id="ARBA00023054"/>
    </source>
</evidence>
<keyword evidence="4" id="KW-1185">Reference proteome</keyword>
<evidence type="ECO:0000313" key="4">
    <source>
        <dbReference type="Proteomes" id="UP000515145"/>
    </source>
</evidence>
<dbReference type="RefSeq" id="XP_028254153.1">
    <property type="nucleotide sequence ID" value="XM_028398352.1"/>
</dbReference>
<accession>A0A6P7HJI8</accession>
<dbReference type="PANTHER" id="PTHR21694">
    <property type="entry name" value="COILED-COIL DOMAIN-CONTAINING PROTEIN 63"/>
    <property type="match status" value="1"/>
</dbReference>
<name>A0A6P7HJI8_9TELE</name>
<evidence type="ECO:0000259" key="3">
    <source>
        <dbReference type="Pfam" id="PF21773"/>
    </source>
</evidence>
<gene>
    <name evidence="5" type="primary">LOC114429669</name>
</gene>
<dbReference type="OrthoDB" id="6766775at2759"/>
<protein>
    <submittedName>
        <fullName evidence="5">Coiled-coil domain-containing protein 114-like</fullName>
    </submittedName>
</protein>
<feature type="domain" description="ODAD1 central coiled coil region" evidence="3">
    <location>
        <begin position="1"/>
        <end position="74"/>
    </location>
</feature>